<proteinExistence type="predicted"/>
<evidence type="ECO:0000313" key="3">
    <source>
        <dbReference type="Proteomes" id="UP000013827"/>
    </source>
</evidence>
<protein>
    <submittedName>
        <fullName evidence="2">Uncharacterized protein</fullName>
    </submittedName>
</protein>
<reference evidence="3" key="1">
    <citation type="journal article" date="2013" name="Nature">
        <title>Pan genome of the phytoplankton Emiliania underpins its global distribution.</title>
        <authorList>
            <person name="Read B.A."/>
            <person name="Kegel J."/>
            <person name="Klute M.J."/>
            <person name="Kuo A."/>
            <person name="Lefebvre S.C."/>
            <person name="Maumus F."/>
            <person name="Mayer C."/>
            <person name="Miller J."/>
            <person name="Monier A."/>
            <person name="Salamov A."/>
            <person name="Young J."/>
            <person name="Aguilar M."/>
            <person name="Claverie J.M."/>
            <person name="Frickenhaus S."/>
            <person name="Gonzalez K."/>
            <person name="Herman E.K."/>
            <person name="Lin Y.C."/>
            <person name="Napier J."/>
            <person name="Ogata H."/>
            <person name="Sarno A.F."/>
            <person name="Shmutz J."/>
            <person name="Schroeder D."/>
            <person name="de Vargas C."/>
            <person name="Verret F."/>
            <person name="von Dassow P."/>
            <person name="Valentin K."/>
            <person name="Van de Peer Y."/>
            <person name="Wheeler G."/>
            <person name="Dacks J.B."/>
            <person name="Delwiche C.F."/>
            <person name="Dyhrman S.T."/>
            <person name="Glockner G."/>
            <person name="John U."/>
            <person name="Richards T."/>
            <person name="Worden A.Z."/>
            <person name="Zhang X."/>
            <person name="Grigoriev I.V."/>
            <person name="Allen A.E."/>
            <person name="Bidle K."/>
            <person name="Borodovsky M."/>
            <person name="Bowler C."/>
            <person name="Brownlee C."/>
            <person name="Cock J.M."/>
            <person name="Elias M."/>
            <person name="Gladyshev V.N."/>
            <person name="Groth M."/>
            <person name="Guda C."/>
            <person name="Hadaegh A."/>
            <person name="Iglesias-Rodriguez M.D."/>
            <person name="Jenkins J."/>
            <person name="Jones B.M."/>
            <person name="Lawson T."/>
            <person name="Leese F."/>
            <person name="Lindquist E."/>
            <person name="Lobanov A."/>
            <person name="Lomsadze A."/>
            <person name="Malik S.B."/>
            <person name="Marsh M.E."/>
            <person name="Mackinder L."/>
            <person name="Mock T."/>
            <person name="Mueller-Roeber B."/>
            <person name="Pagarete A."/>
            <person name="Parker M."/>
            <person name="Probert I."/>
            <person name="Quesneville H."/>
            <person name="Raines C."/>
            <person name="Rensing S.A."/>
            <person name="Riano-Pachon D.M."/>
            <person name="Richier S."/>
            <person name="Rokitta S."/>
            <person name="Shiraiwa Y."/>
            <person name="Soanes D.M."/>
            <person name="van der Giezen M."/>
            <person name="Wahlund T.M."/>
            <person name="Williams B."/>
            <person name="Wilson W."/>
            <person name="Wolfe G."/>
            <person name="Wurch L.L."/>
        </authorList>
    </citation>
    <scope>NUCLEOTIDE SEQUENCE</scope>
</reference>
<organism evidence="2 3">
    <name type="scientific">Emiliania huxleyi (strain CCMP1516)</name>
    <dbReference type="NCBI Taxonomy" id="280463"/>
    <lineage>
        <taxon>Eukaryota</taxon>
        <taxon>Haptista</taxon>
        <taxon>Haptophyta</taxon>
        <taxon>Prymnesiophyceae</taxon>
        <taxon>Isochrysidales</taxon>
        <taxon>Noelaerhabdaceae</taxon>
        <taxon>Emiliania</taxon>
    </lineage>
</organism>
<dbReference type="HOGENOM" id="CLU_194098_0_0_1"/>
<evidence type="ECO:0000256" key="1">
    <source>
        <dbReference type="SAM" id="MobiDB-lite"/>
    </source>
</evidence>
<dbReference type="PaxDb" id="2903-EOD38220"/>
<dbReference type="EnsemblProtists" id="EOD38220">
    <property type="protein sequence ID" value="EOD38220"/>
    <property type="gene ID" value="EMIHUDRAFT_433652"/>
</dbReference>
<evidence type="ECO:0000313" key="2">
    <source>
        <dbReference type="EnsemblProtists" id="EOD38220"/>
    </source>
</evidence>
<feature type="region of interest" description="Disordered" evidence="1">
    <location>
        <begin position="41"/>
        <end position="64"/>
    </location>
</feature>
<dbReference type="GeneID" id="17283490"/>
<keyword evidence="3" id="KW-1185">Reference proteome</keyword>
<sequence length="83" mass="9441">MFHRHEGPRQLLWDEGVSRLGEAKHDESRGKDHLSLLQEHRGVWRRRQRRQPASGQCKGGDARRSCGAELVWSGAGERAGGWI</sequence>
<accession>A0A0D3KR35</accession>
<dbReference type="KEGG" id="ehx:EMIHUDRAFT_433652"/>
<reference evidence="2" key="2">
    <citation type="submission" date="2024-10" db="UniProtKB">
        <authorList>
            <consortium name="EnsemblProtists"/>
        </authorList>
    </citation>
    <scope>IDENTIFICATION</scope>
</reference>
<dbReference type="Proteomes" id="UP000013827">
    <property type="component" value="Unassembled WGS sequence"/>
</dbReference>
<name>A0A0D3KR35_EMIH1</name>
<dbReference type="RefSeq" id="XP_005790649.1">
    <property type="nucleotide sequence ID" value="XM_005790592.1"/>
</dbReference>
<dbReference type="AlphaFoldDB" id="A0A0D3KR35"/>